<proteinExistence type="predicted"/>
<reference evidence="1" key="1">
    <citation type="submission" date="2023-05" db="EMBL/GenBank/DDBJ databases">
        <title>Genome and transcriptome analyses reveal genes involved in the formation of fine ridges on petal epidermal cells in Hibiscus trionum.</title>
        <authorList>
            <person name="Koshimizu S."/>
            <person name="Masuda S."/>
            <person name="Ishii T."/>
            <person name="Shirasu K."/>
            <person name="Hoshino A."/>
            <person name="Arita M."/>
        </authorList>
    </citation>
    <scope>NUCLEOTIDE SEQUENCE</scope>
    <source>
        <strain evidence="1">Hamamatsu line</strain>
    </source>
</reference>
<dbReference type="EMBL" id="BSYR01000002">
    <property type="protein sequence ID" value="GMI63699.1"/>
    <property type="molecule type" value="Genomic_DNA"/>
</dbReference>
<organism evidence="1 2">
    <name type="scientific">Hibiscus trionum</name>
    <name type="common">Flower of an hour</name>
    <dbReference type="NCBI Taxonomy" id="183268"/>
    <lineage>
        <taxon>Eukaryota</taxon>
        <taxon>Viridiplantae</taxon>
        <taxon>Streptophyta</taxon>
        <taxon>Embryophyta</taxon>
        <taxon>Tracheophyta</taxon>
        <taxon>Spermatophyta</taxon>
        <taxon>Magnoliopsida</taxon>
        <taxon>eudicotyledons</taxon>
        <taxon>Gunneridae</taxon>
        <taxon>Pentapetalae</taxon>
        <taxon>rosids</taxon>
        <taxon>malvids</taxon>
        <taxon>Malvales</taxon>
        <taxon>Malvaceae</taxon>
        <taxon>Malvoideae</taxon>
        <taxon>Hibiscus</taxon>
    </lineage>
</organism>
<keyword evidence="2" id="KW-1185">Reference proteome</keyword>
<gene>
    <name evidence="1" type="ORF">HRI_000039200</name>
</gene>
<dbReference type="Gene3D" id="3.60.10.10">
    <property type="entry name" value="Endonuclease/exonuclease/phosphatase"/>
    <property type="match status" value="1"/>
</dbReference>
<dbReference type="SUPFAM" id="SSF56219">
    <property type="entry name" value="DNase I-like"/>
    <property type="match status" value="1"/>
</dbReference>
<protein>
    <recommendedName>
        <fullName evidence="3">Endonuclease/exonuclease/phosphatase domain-containing protein</fullName>
    </recommendedName>
</protein>
<accession>A0A9W7GQ54</accession>
<name>A0A9W7GQ54_HIBTR</name>
<dbReference type="Proteomes" id="UP001165190">
    <property type="component" value="Unassembled WGS sequence"/>
</dbReference>
<sequence>MKNCYFISWNVRGLGKMEKVRAVCRTIKSSKASVVFIQESKLSMVKHWVIEHLRKIMFVEVAIVPSEDASGRLISMW</sequence>
<dbReference type="OrthoDB" id="1432456at2759"/>
<evidence type="ECO:0000313" key="1">
    <source>
        <dbReference type="EMBL" id="GMI63699.1"/>
    </source>
</evidence>
<evidence type="ECO:0008006" key="3">
    <source>
        <dbReference type="Google" id="ProtNLM"/>
    </source>
</evidence>
<comment type="caution">
    <text evidence="1">The sequence shown here is derived from an EMBL/GenBank/DDBJ whole genome shotgun (WGS) entry which is preliminary data.</text>
</comment>
<evidence type="ECO:0000313" key="2">
    <source>
        <dbReference type="Proteomes" id="UP001165190"/>
    </source>
</evidence>
<dbReference type="InterPro" id="IPR036691">
    <property type="entry name" value="Endo/exonu/phosph_ase_sf"/>
</dbReference>
<dbReference type="AlphaFoldDB" id="A0A9W7GQ54"/>